<dbReference type="AlphaFoldDB" id="A0A939DMH7"/>
<name>A0A939DMH7_9ALTE</name>
<dbReference type="Pfam" id="PF04389">
    <property type="entry name" value="Peptidase_M28"/>
    <property type="match status" value="1"/>
</dbReference>
<gene>
    <name evidence="2" type="ORF">J0A66_09720</name>
</gene>
<feature type="domain" description="Peptidase M28" evidence="1">
    <location>
        <begin position="99"/>
        <end position="301"/>
    </location>
</feature>
<dbReference type="GO" id="GO:0008235">
    <property type="term" value="F:metalloexopeptidase activity"/>
    <property type="evidence" value="ECO:0007669"/>
    <property type="project" value="InterPro"/>
</dbReference>
<comment type="caution">
    <text evidence="2">The sequence shown here is derived from an EMBL/GenBank/DDBJ whole genome shotgun (WGS) entry which is preliminary data.</text>
</comment>
<evidence type="ECO:0000313" key="3">
    <source>
        <dbReference type="Proteomes" id="UP000664654"/>
    </source>
</evidence>
<organism evidence="2 3">
    <name type="scientific">Bowmanella dokdonensis</name>
    <dbReference type="NCBI Taxonomy" id="751969"/>
    <lineage>
        <taxon>Bacteria</taxon>
        <taxon>Pseudomonadati</taxon>
        <taxon>Pseudomonadota</taxon>
        <taxon>Gammaproteobacteria</taxon>
        <taxon>Alteromonadales</taxon>
        <taxon>Alteromonadaceae</taxon>
        <taxon>Bowmanella</taxon>
    </lineage>
</organism>
<dbReference type="EMBL" id="JAFKCV010000004">
    <property type="protein sequence ID" value="MBN7825498.1"/>
    <property type="molecule type" value="Genomic_DNA"/>
</dbReference>
<evidence type="ECO:0000313" key="2">
    <source>
        <dbReference type="EMBL" id="MBN7825498.1"/>
    </source>
</evidence>
<dbReference type="InterPro" id="IPR007484">
    <property type="entry name" value="Peptidase_M28"/>
</dbReference>
<reference evidence="2" key="1">
    <citation type="submission" date="2021-03" db="EMBL/GenBank/DDBJ databases">
        <title>novel species isolated from a fishpond in China.</title>
        <authorList>
            <person name="Lu H."/>
            <person name="Cai Z."/>
        </authorList>
    </citation>
    <scope>NUCLEOTIDE SEQUENCE</scope>
    <source>
        <strain evidence="2">JCM 30855</strain>
    </source>
</reference>
<dbReference type="RefSeq" id="WP_206573603.1">
    <property type="nucleotide sequence ID" value="NZ_JAFKCV010000004.1"/>
</dbReference>
<dbReference type="InterPro" id="IPR045175">
    <property type="entry name" value="M28_fam"/>
</dbReference>
<dbReference type="GO" id="GO:0006508">
    <property type="term" value="P:proteolysis"/>
    <property type="evidence" value="ECO:0007669"/>
    <property type="project" value="InterPro"/>
</dbReference>
<accession>A0A939DMH7</accession>
<dbReference type="PANTHER" id="PTHR12147:SF26">
    <property type="entry name" value="PEPTIDASE M28 DOMAIN-CONTAINING PROTEIN"/>
    <property type="match status" value="1"/>
</dbReference>
<dbReference type="SUPFAM" id="SSF53187">
    <property type="entry name" value="Zn-dependent exopeptidases"/>
    <property type="match status" value="1"/>
</dbReference>
<keyword evidence="3" id="KW-1185">Reference proteome</keyword>
<dbReference type="Gene3D" id="3.40.630.10">
    <property type="entry name" value="Zn peptidases"/>
    <property type="match status" value="1"/>
</dbReference>
<dbReference type="PANTHER" id="PTHR12147">
    <property type="entry name" value="METALLOPEPTIDASE M28 FAMILY MEMBER"/>
    <property type="match status" value="1"/>
</dbReference>
<protein>
    <submittedName>
        <fullName evidence="2">M28 family peptidase</fullName>
    </submittedName>
</protein>
<dbReference type="Proteomes" id="UP000664654">
    <property type="component" value="Unassembled WGS sequence"/>
</dbReference>
<evidence type="ECO:0000259" key="1">
    <source>
        <dbReference type="Pfam" id="PF04389"/>
    </source>
</evidence>
<sequence length="313" mass="34458">MRSGPLLALLLCLSFQAQPEGDEKQDGPFLTPDSLWQDLTVLSSDEMAGRRTGRPGSRLAQSHIAGQFAGAGLQSFNGQYSLPFRIDSTLSDLQGTNLAGWVAGTEKVSRYLVVTAHYDHLGKKGRRIYNGADDNASGVAVLLSLARAIASQPMRHSVIFLATDAEELGLYGAKAFLDNPPVPLLNLVANLNLDMLAQGGRRQRLFIGGARHYPLLQPAVQQALQQAPLELVEGHDGMSRGYQSRSRINYRIASDHAVFAGRSIPYLFLSVADHRDYHTINDRIDRIDRDFFGRAAQTALLVLQQMDKLDYQK</sequence>
<proteinExistence type="predicted"/>